<dbReference type="EMBL" id="JAGKQQ010000001">
    <property type="protein sequence ID" value="MBP3960057.1"/>
    <property type="molecule type" value="Genomic_DNA"/>
</dbReference>
<dbReference type="CDD" id="cd03801">
    <property type="entry name" value="GT4_PimA-like"/>
    <property type="match status" value="1"/>
</dbReference>
<dbReference type="SUPFAM" id="SSF53756">
    <property type="entry name" value="UDP-Glycosyltransferase/glycogen phosphorylase"/>
    <property type="match status" value="1"/>
</dbReference>
<reference evidence="2 3" key="1">
    <citation type="submission" date="2021-04" db="EMBL/GenBank/DDBJ databases">
        <authorList>
            <person name="Ivanova A."/>
        </authorList>
    </citation>
    <scope>NUCLEOTIDE SEQUENCE [LARGE SCALE GENOMIC DNA]</scope>
    <source>
        <strain evidence="2 3">G18</strain>
    </source>
</reference>
<dbReference type="InterPro" id="IPR028098">
    <property type="entry name" value="Glyco_trans_4-like_N"/>
</dbReference>
<dbReference type="Gene3D" id="3.40.50.2000">
    <property type="entry name" value="Glycogen Phosphorylase B"/>
    <property type="match status" value="2"/>
</dbReference>
<dbReference type="PANTHER" id="PTHR45947">
    <property type="entry name" value="SULFOQUINOVOSYL TRANSFERASE SQD2"/>
    <property type="match status" value="1"/>
</dbReference>
<sequence>MTAGPLCVAYLVNQYPHVSHSFIRREIRAAEEDGLRVLRVSIRRPSVTLVDKGDQEEQWQTQVLLDRGLLGLAAACAWTAGTRPVRWVRAAVLAWRLGRRSGRRLRAAVYLAEACLLVRWLRRGGAEHLHAHFGTNPTDVAVLARVLGGPPFSFTVHGPEEFDRPEALSLGDKIARAAFVVAVSSFGRSQLFRWCRPNDWPRVRVVRCGVDAAFLDGGPIPPTAEPRLVCVGRLAEQKGQLVLVDAAARLAKSGVDFQLVLAGDGPMRPQIESAIAAHGLGDRVRITGWLSNDAVRAEMVAARLVVLPSFAEGLPVVLMEALALGRPVVTTYVAGIPELVRNGANGWLVPAGDPVALAEALAEGLRTGTARLEDMGRAGVEAVRAAHDIRREASKLVELFTETSGRTPAARPDSVVATAGGK</sequence>
<evidence type="ECO:0000313" key="2">
    <source>
        <dbReference type="EMBL" id="MBP3960057.1"/>
    </source>
</evidence>
<dbReference type="PANTHER" id="PTHR45947:SF15">
    <property type="entry name" value="TEICHURONIC ACID BIOSYNTHESIS GLYCOSYLTRANSFERASE TUAC-RELATED"/>
    <property type="match status" value="1"/>
</dbReference>
<evidence type="ECO:0000313" key="3">
    <source>
        <dbReference type="Proteomes" id="UP000676565"/>
    </source>
</evidence>
<gene>
    <name evidence="2" type="ORF">J8F10_32925</name>
</gene>
<proteinExistence type="predicted"/>
<dbReference type="InterPro" id="IPR050194">
    <property type="entry name" value="Glycosyltransferase_grp1"/>
</dbReference>
<comment type="caution">
    <text evidence="2">The sequence shown here is derived from an EMBL/GenBank/DDBJ whole genome shotgun (WGS) entry which is preliminary data.</text>
</comment>
<evidence type="ECO:0000259" key="1">
    <source>
        <dbReference type="Pfam" id="PF13439"/>
    </source>
</evidence>
<protein>
    <submittedName>
        <fullName evidence="2">Glycosyltransferase family 4 protein</fullName>
    </submittedName>
</protein>
<dbReference type="Proteomes" id="UP000676565">
    <property type="component" value="Unassembled WGS sequence"/>
</dbReference>
<keyword evidence="3" id="KW-1185">Reference proteome</keyword>
<name>A0ABS5C311_9BACT</name>
<organism evidence="2 3">
    <name type="scientific">Gemmata palustris</name>
    <dbReference type="NCBI Taxonomy" id="2822762"/>
    <lineage>
        <taxon>Bacteria</taxon>
        <taxon>Pseudomonadati</taxon>
        <taxon>Planctomycetota</taxon>
        <taxon>Planctomycetia</taxon>
        <taxon>Gemmatales</taxon>
        <taxon>Gemmataceae</taxon>
        <taxon>Gemmata</taxon>
    </lineage>
</organism>
<feature type="domain" description="Glycosyltransferase subfamily 4-like N-terminal" evidence="1">
    <location>
        <begin position="106"/>
        <end position="213"/>
    </location>
</feature>
<accession>A0ABS5C311</accession>
<dbReference type="Pfam" id="PF13692">
    <property type="entry name" value="Glyco_trans_1_4"/>
    <property type="match status" value="1"/>
</dbReference>
<dbReference type="Pfam" id="PF13439">
    <property type="entry name" value="Glyco_transf_4"/>
    <property type="match status" value="1"/>
</dbReference>